<keyword evidence="3" id="KW-1185">Reference proteome</keyword>
<evidence type="ECO:0000313" key="3">
    <source>
        <dbReference type="Proteomes" id="UP000265520"/>
    </source>
</evidence>
<feature type="region of interest" description="Disordered" evidence="1">
    <location>
        <begin position="1"/>
        <end position="40"/>
    </location>
</feature>
<reference evidence="2 3" key="1">
    <citation type="journal article" date="2018" name="Front. Plant Sci.">
        <title>Red Clover (Trifolium pratense) and Zigzag Clover (T. medium) - A Picture of Genomic Similarities and Differences.</title>
        <authorList>
            <person name="Dluhosova J."/>
            <person name="Istvanek J."/>
            <person name="Nedelnik J."/>
            <person name="Repkova J."/>
        </authorList>
    </citation>
    <scope>NUCLEOTIDE SEQUENCE [LARGE SCALE GENOMIC DNA]</scope>
    <source>
        <strain evidence="3">cv. 10/8</strain>
        <tissue evidence="2">Leaf</tissue>
    </source>
</reference>
<organism evidence="2 3">
    <name type="scientific">Trifolium medium</name>
    <dbReference type="NCBI Taxonomy" id="97028"/>
    <lineage>
        <taxon>Eukaryota</taxon>
        <taxon>Viridiplantae</taxon>
        <taxon>Streptophyta</taxon>
        <taxon>Embryophyta</taxon>
        <taxon>Tracheophyta</taxon>
        <taxon>Spermatophyta</taxon>
        <taxon>Magnoliopsida</taxon>
        <taxon>eudicotyledons</taxon>
        <taxon>Gunneridae</taxon>
        <taxon>Pentapetalae</taxon>
        <taxon>rosids</taxon>
        <taxon>fabids</taxon>
        <taxon>Fabales</taxon>
        <taxon>Fabaceae</taxon>
        <taxon>Papilionoideae</taxon>
        <taxon>50 kb inversion clade</taxon>
        <taxon>NPAAA clade</taxon>
        <taxon>Hologalegina</taxon>
        <taxon>IRL clade</taxon>
        <taxon>Trifolieae</taxon>
        <taxon>Trifolium</taxon>
    </lineage>
</organism>
<proteinExistence type="predicted"/>
<evidence type="ECO:0000313" key="2">
    <source>
        <dbReference type="EMBL" id="MCI34078.1"/>
    </source>
</evidence>
<dbReference type="Proteomes" id="UP000265520">
    <property type="component" value="Unassembled WGS sequence"/>
</dbReference>
<protein>
    <submittedName>
        <fullName evidence="2">Uncharacterized protein</fullName>
    </submittedName>
</protein>
<dbReference type="AlphaFoldDB" id="A0A392RBQ2"/>
<evidence type="ECO:0000256" key="1">
    <source>
        <dbReference type="SAM" id="MobiDB-lite"/>
    </source>
</evidence>
<comment type="caution">
    <text evidence="2">The sequence shown here is derived from an EMBL/GenBank/DDBJ whole genome shotgun (WGS) entry which is preliminary data.</text>
</comment>
<dbReference type="EMBL" id="LXQA010210236">
    <property type="protein sequence ID" value="MCI34078.1"/>
    <property type="molecule type" value="Genomic_DNA"/>
</dbReference>
<name>A0A392RBQ2_9FABA</name>
<accession>A0A392RBQ2</accession>
<feature type="compositionally biased region" description="Basic and acidic residues" evidence="1">
    <location>
        <begin position="25"/>
        <end position="40"/>
    </location>
</feature>
<feature type="compositionally biased region" description="Basic and acidic residues" evidence="1">
    <location>
        <begin position="1"/>
        <end position="14"/>
    </location>
</feature>
<sequence>MDGESNGERDQWREMDEEGSGEMYGKSDEDSKREEIDEER</sequence>